<dbReference type="Proteomes" id="UP001489004">
    <property type="component" value="Unassembled WGS sequence"/>
</dbReference>
<sequence length="146" mass="15609">MALSRRWQTKQVQHPSRASGEIKGQVCLATKEALHLLASLTYLAATPAVCSGLRSPLFHICRTDYIIQMGICLHTFTVRSALGGVRGAAGPRQSIGGSESGSSDAVLPSGLQLLADKHDFVDKHTLRAVDLSSTKYKSGERPLLPA</sequence>
<dbReference type="EMBL" id="JALJOR010000002">
    <property type="protein sequence ID" value="KAK9824163.1"/>
    <property type="molecule type" value="Genomic_DNA"/>
</dbReference>
<reference evidence="1 2" key="1">
    <citation type="journal article" date="2024" name="Nat. Commun.">
        <title>Phylogenomics reveals the evolutionary origins of lichenization in chlorophyte algae.</title>
        <authorList>
            <person name="Puginier C."/>
            <person name="Libourel C."/>
            <person name="Otte J."/>
            <person name="Skaloud P."/>
            <person name="Haon M."/>
            <person name="Grisel S."/>
            <person name="Petersen M."/>
            <person name="Berrin J.G."/>
            <person name="Delaux P.M."/>
            <person name="Dal Grande F."/>
            <person name="Keller J."/>
        </authorList>
    </citation>
    <scope>NUCLEOTIDE SEQUENCE [LARGE SCALE GENOMIC DNA]</scope>
    <source>
        <strain evidence="1 2">SAG 2043</strain>
    </source>
</reference>
<evidence type="ECO:0000313" key="2">
    <source>
        <dbReference type="Proteomes" id="UP001489004"/>
    </source>
</evidence>
<protein>
    <submittedName>
        <fullName evidence="1">Uncharacterized protein</fullName>
    </submittedName>
</protein>
<gene>
    <name evidence="1" type="ORF">WJX72_008209</name>
</gene>
<proteinExistence type="predicted"/>
<dbReference type="AlphaFoldDB" id="A0AAW1QRN2"/>
<name>A0AAW1QRN2_9CHLO</name>
<organism evidence="1 2">
    <name type="scientific">[Myrmecia] bisecta</name>
    <dbReference type="NCBI Taxonomy" id="41462"/>
    <lineage>
        <taxon>Eukaryota</taxon>
        <taxon>Viridiplantae</taxon>
        <taxon>Chlorophyta</taxon>
        <taxon>core chlorophytes</taxon>
        <taxon>Trebouxiophyceae</taxon>
        <taxon>Trebouxiales</taxon>
        <taxon>Trebouxiaceae</taxon>
        <taxon>Myrmecia</taxon>
    </lineage>
</organism>
<accession>A0AAW1QRN2</accession>
<evidence type="ECO:0000313" key="1">
    <source>
        <dbReference type="EMBL" id="KAK9824163.1"/>
    </source>
</evidence>
<keyword evidence="2" id="KW-1185">Reference proteome</keyword>
<comment type="caution">
    <text evidence="1">The sequence shown here is derived from an EMBL/GenBank/DDBJ whole genome shotgun (WGS) entry which is preliminary data.</text>
</comment>